<dbReference type="Gene3D" id="3.40.50.300">
    <property type="entry name" value="P-loop containing nucleotide triphosphate hydrolases"/>
    <property type="match status" value="1"/>
</dbReference>
<evidence type="ECO:0000256" key="1">
    <source>
        <dbReference type="ARBA" id="ARBA00004651"/>
    </source>
</evidence>
<evidence type="ECO:0000313" key="7">
    <source>
        <dbReference type="Proteomes" id="UP001164653"/>
    </source>
</evidence>
<dbReference type="AlphaFoldDB" id="A0A9E8SMI7"/>
<keyword evidence="2" id="KW-1003">Cell membrane</keyword>
<sequence>MFDNECDEYFVPKNETFPQEERLLESEFSINLLAEYTLRGKRRRSWINFINPFRGLLVLGSPGSGKSYFVIRHIITQHIRKCFAMLVYDFKFDDLSLIAYNSFCPIRLHTKYFPVFTRSISMTWSEAPSATRSNPLRCRILQMRLSQPARFCLALTGNG</sequence>
<dbReference type="PANTHER" id="PTHR37937:SF1">
    <property type="entry name" value="CONJUGATIVE TRANSFER: DNA TRANSPORT"/>
    <property type="match status" value="1"/>
</dbReference>
<dbReference type="EMBL" id="CP112998">
    <property type="protein sequence ID" value="WAC13364.1"/>
    <property type="molecule type" value="Genomic_DNA"/>
</dbReference>
<dbReference type="GO" id="GO:0005886">
    <property type="term" value="C:plasma membrane"/>
    <property type="evidence" value="ECO:0007669"/>
    <property type="project" value="UniProtKB-SubCell"/>
</dbReference>
<keyword evidence="3" id="KW-0812">Transmembrane</keyword>
<accession>A0A9E8SMI7</accession>
<dbReference type="PANTHER" id="PTHR37937">
    <property type="entry name" value="CONJUGATIVE TRANSFER: DNA TRANSPORT"/>
    <property type="match status" value="1"/>
</dbReference>
<keyword evidence="4" id="KW-1133">Transmembrane helix</keyword>
<keyword evidence="5" id="KW-0472">Membrane</keyword>
<evidence type="ECO:0000256" key="4">
    <source>
        <dbReference type="ARBA" id="ARBA00022989"/>
    </source>
</evidence>
<keyword evidence="7" id="KW-1185">Reference proteome</keyword>
<dbReference type="InterPro" id="IPR027417">
    <property type="entry name" value="P-loop_NTPase"/>
</dbReference>
<reference evidence="6" key="1">
    <citation type="submission" date="2022-11" db="EMBL/GenBank/DDBJ databases">
        <title>Dyadobacter pollutisoli sp. nov., isolated from plastic dumped soil.</title>
        <authorList>
            <person name="Kim J.M."/>
            <person name="Kim K.R."/>
            <person name="Lee J.K."/>
            <person name="Hao L."/>
            <person name="Jeon C.O."/>
        </authorList>
    </citation>
    <scope>NUCLEOTIDE SEQUENCE</scope>
    <source>
        <strain evidence="6">U1</strain>
    </source>
</reference>
<gene>
    <name evidence="6" type="ORF">ON006_05250</name>
</gene>
<dbReference type="InterPro" id="IPR051539">
    <property type="entry name" value="T4SS-coupling_protein"/>
</dbReference>
<organism evidence="6 7">
    <name type="scientific">Dyadobacter pollutisoli</name>
    <dbReference type="NCBI Taxonomy" id="2910158"/>
    <lineage>
        <taxon>Bacteria</taxon>
        <taxon>Pseudomonadati</taxon>
        <taxon>Bacteroidota</taxon>
        <taxon>Cytophagia</taxon>
        <taxon>Cytophagales</taxon>
        <taxon>Spirosomataceae</taxon>
        <taxon>Dyadobacter</taxon>
    </lineage>
</organism>
<proteinExistence type="predicted"/>
<evidence type="ECO:0000256" key="2">
    <source>
        <dbReference type="ARBA" id="ARBA00022475"/>
    </source>
</evidence>
<dbReference type="RefSeq" id="WP_244819524.1">
    <property type="nucleotide sequence ID" value="NZ_CP112998.1"/>
</dbReference>
<evidence type="ECO:0000313" key="6">
    <source>
        <dbReference type="EMBL" id="WAC13364.1"/>
    </source>
</evidence>
<name>A0A9E8SMI7_9BACT</name>
<dbReference type="CDD" id="cd01127">
    <property type="entry name" value="TrwB_TraG_TraD_VirD4"/>
    <property type="match status" value="1"/>
</dbReference>
<evidence type="ECO:0000256" key="5">
    <source>
        <dbReference type="ARBA" id="ARBA00023136"/>
    </source>
</evidence>
<comment type="subcellular location">
    <subcellularLocation>
        <location evidence="1">Cell membrane</location>
        <topology evidence="1">Multi-pass membrane protein</topology>
    </subcellularLocation>
</comment>
<evidence type="ECO:0000256" key="3">
    <source>
        <dbReference type="ARBA" id="ARBA00022692"/>
    </source>
</evidence>
<dbReference type="Proteomes" id="UP001164653">
    <property type="component" value="Chromosome"/>
</dbReference>
<dbReference type="SUPFAM" id="SSF52540">
    <property type="entry name" value="P-loop containing nucleoside triphosphate hydrolases"/>
    <property type="match status" value="1"/>
</dbReference>
<protein>
    <submittedName>
        <fullName evidence="6">Type IV secretory system conjugative DNA transfer family protein</fullName>
    </submittedName>
</protein>
<dbReference type="KEGG" id="dpf:ON006_05250"/>